<evidence type="ECO:0000256" key="4">
    <source>
        <dbReference type="ARBA" id="ARBA00023001"/>
    </source>
</evidence>
<keyword evidence="6 8" id="KW-0326">Glycosidase</keyword>
<evidence type="ECO:0000256" key="3">
    <source>
        <dbReference type="ARBA" id="ARBA00022801"/>
    </source>
</evidence>
<accession>A0A9Q0GB73</accession>
<dbReference type="SUPFAM" id="SSF48208">
    <property type="entry name" value="Six-hairpin glycosidases"/>
    <property type="match status" value="1"/>
</dbReference>
<dbReference type="Gene3D" id="1.50.10.10">
    <property type="match status" value="2"/>
</dbReference>
<dbReference type="AlphaFoldDB" id="A0A9Q0GB73"/>
<keyword evidence="3 8" id="KW-0378">Hydrolase</keyword>
<dbReference type="Pfam" id="PF00759">
    <property type="entry name" value="Glyco_hydro_9"/>
    <property type="match status" value="2"/>
</dbReference>
<comment type="catalytic activity">
    <reaction evidence="1 9">
        <text>Endohydrolysis of (1-&gt;4)-beta-D-glucosidic linkages in cellulose, lichenin and cereal beta-D-glucans.</text>
        <dbReference type="EC" id="3.2.1.4"/>
    </reaction>
</comment>
<evidence type="ECO:0000256" key="9">
    <source>
        <dbReference type="RuleBase" id="RU361166"/>
    </source>
</evidence>
<proteinExistence type="inferred from homology"/>
<dbReference type="PANTHER" id="PTHR22298">
    <property type="entry name" value="ENDO-1,4-BETA-GLUCANASE"/>
    <property type="match status" value="1"/>
</dbReference>
<evidence type="ECO:0000313" key="11">
    <source>
        <dbReference type="EMBL" id="KAJ4846506.1"/>
    </source>
</evidence>
<keyword evidence="5 8" id="KW-0119">Carbohydrate metabolism</keyword>
<dbReference type="GO" id="GO:0008810">
    <property type="term" value="F:cellulase activity"/>
    <property type="evidence" value="ECO:0007669"/>
    <property type="project" value="UniProtKB-EC"/>
</dbReference>
<evidence type="ECO:0000256" key="8">
    <source>
        <dbReference type="PROSITE-ProRule" id="PRU10059"/>
    </source>
</evidence>
<dbReference type="OrthoDB" id="10257085at2759"/>
<dbReference type="EC" id="3.2.1.4" evidence="9"/>
<protein>
    <recommendedName>
        <fullName evidence="9">Endoglucanase</fullName>
        <ecNumber evidence="9">3.2.1.4</ecNumber>
    </recommendedName>
</protein>
<keyword evidence="4 9" id="KW-0136">Cellulose degradation</keyword>
<name>A0A9Q0GB73_9ROSI</name>
<dbReference type="PROSITE" id="PS00592">
    <property type="entry name" value="GH9_2"/>
    <property type="match status" value="1"/>
</dbReference>
<comment type="similarity">
    <text evidence="2 8 9">Belongs to the glycosyl hydrolase 9 (cellulase E) family.</text>
</comment>
<dbReference type="InterPro" id="IPR012341">
    <property type="entry name" value="6hp_glycosidase-like_sf"/>
</dbReference>
<evidence type="ECO:0000259" key="10">
    <source>
        <dbReference type="Pfam" id="PF00759"/>
    </source>
</evidence>
<dbReference type="InterPro" id="IPR008928">
    <property type="entry name" value="6-hairpin_glycosidase_sf"/>
</dbReference>
<feature type="active site" evidence="8">
    <location>
        <position position="352"/>
    </location>
</feature>
<feature type="chain" id="PRO_5040529038" description="Endoglucanase" evidence="9">
    <location>
        <begin position="24"/>
        <end position="433"/>
    </location>
</feature>
<evidence type="ECO:0000313" key="12">
    <source>
        <dbReference type="Proteomes" id="UP001141552"/>
    </source>
</evidence>
<dbReference type="GO" id="GO:0030245">
    <property type="term" value="P:cellulose catabolic process"/>
    <property type="evidence" value="ECO:0007669"/>
    <property type="project" value="UniProtKB-KW"/>
</dbReference>
<reference evidence="11" key="1">
    <citation type="submission" date="2022-02" db="EMBL/GenBank/DDBJ databases">
        <authorList>
            <person name="Henning P.M."/>
            <person name="McCubbin A.G."/>
            <person name="Shore J.S."/>
        </authorList>
    </citation>
    <scope>NUCLEOTIDE SEQUENCE</scope>
    <source>
        <strain evidence="11">F60SS</strain>
        <tissue evidence="11">Leaves</tissue>
    </source>
</reference>
<evidence type="ECO:0000256" key="2">
    <source>
        <dbReference type="ARBA" id="ARBA00007072"/>
    </source>
</evidence>
<dbReference type="Proteomes" id="UP001141552">
    <property type="component" value="Unassembled WGS sequence"/>
</dbReference>
<feature type="non-terminal residue" evidence="11">
    <location>
        <position position="1"/>
    </location>
</feature>
<evidence type="ECO:0000256" key="1">
    <source>
        <dbReference type="ARBA" id="ARBA00000966"/>
    </source>
</evidence>
<comment type="caution">
    <text evidence="11">The sequence shown here is derived from an EMBL/GenBank/DDBJ whole genome shotgun (WGS) entry which is preliminary data.</text>
</comment>
<dbReference type="PROSITE" id="PS51257">
    <property type="entry name" value="PROKAR_LIPOPROTEIN"/>
    <property type="match status" value="1"/>
</dbReference>
<keyword evidence="7 8" id="KW-0624">Polysaccharide degradation</keyword>
<evidence type="ECO:0000256" key="5">
    <source>
        <dbReference type="ARBA" id="ARBA00023277"/>
    </source>
</evidence>
<organism evidence="11 12">
    <name type="scientific">Turnera subulata</name>
    <dbReference type="NCBI Taxonomy" id="218843"/>
    <lineage>
        <taxon>Eukaryota</taxon>
        <taxon>Viridiplantae</taxon>
        <taxon>Streptophyta</taxon>
        <taxon>Embryophyta</taxon>
        <taxon>Tracheophyta</taxon>
        <taxon>Spermatophyta</taxon>
        <taxon>Magnoliopsida</taxon>
        <taxon>eudicotyledons</taxon>
        <taxon>Gunneridae</taxon>
        <taxon>Pentapetalae</taxon>
        <taxon>rosids</taxon>
        <taxon>fabids</taxon>
        <taxon>Malpighiales</taxon>
        <taxon>Passifloraceae</taxon>
        <taxon>Turnera</taxon>
    </lineage>
</organism>
<dbReference type="InterPro" id="IPR001701">
    <property type="entry name" value="Glyco_hydro_9"/>
</dbReference>
<feature type="domain" description="Glycoside hydrolase family 9" evidence="10">
    <location>
        <begin position="27"/>
        <end position="233"/>
    </location>
</feature>
<dbReference type="InterPro" id="IPR018221">
    <property type="entry name" value="Glyco_hydro_9_His_AS"/>
</dbReference>
<reference evidence="11" key="2">
    <citation type="journal article" date="2023" name="Plants (Basel)">
        <title>Annotation of the Turnera subulata (Passifloraceae) Draft Genome Reveals the S-Locus Evolved after the Divergence of Turneroideae from Passifloroideae in a Stepwise Manner.</title>
        <authorList>
            <person name="Henning P.M."/>
            <person name="Roalson E.H."/>
            <person name="Mir W."/>
            <person name="McCubbin A.G."/>
            <person name="Shore J.S."/>
        </authorList>
    </citation>
    <scope>NUCLEOTIDE SEQUENCE</scope>
    <source>
        <strain evidence="11">F60SS</strain>
    </source>
</reference>
<sequence length="433" mass="47476">MGCNYKCLIILTSLAILAAGVACVPNYAEALSKCIQFFEGQRSGKLPSSQRMTWRKDSALKDGSDIGMDLVGGYYDAGDNVKFNFPMAFTTTMLAWSVLEFGQYMGQDLPNAIEAIKWGTDYLLKATSIPGTVAAVVGDPIKDHNCWERPEDMDTPRTSYVVNQTHPGSDVAAEIAAALAASSLVFRNRDDRYSNLLRGRAYKVFQFADKYTGPYNASVGAGACPFYCGYNGYKAGMRTSVTNTVVLSADKFVCLILPESPTKFFTYSPGGLLFVPGSSNIQHVTSYSFLLLVYARYLEAARRVVHCGRNVVATPSRLIDVARGQVNYMLGSNPLHMSYMVGYSSKYPKRIHHRASTLPSIDRHPQKFGCLDGKQYFNSRKPDLNLLVGALVGGPDANDQFLDTRLNVSQSEPATYIDAPFVGVLAYFKGHAS</sequence>
<feature type="domain" description="Glycoside hydrolase family 9" evidence="10">
    <location>
        <begin position="245"/>
        <end position="425"/>
    </location>
</feature>
<evidence type="ECO:0000256" key="7">
    <source>
        <dbReference type="ARBA" id="ARBA00023326"/>
    </source>
</evidence>
<gene>
    <name evidence="11" type="ORF">Tsubulata_004033</name>
</gene>
<keyword evidence="12" id="KW-1185">Reference proteome</keyword>
<dbReference type="EMBL" id="JAKUCV010001413">
    <property type="protein sequence ID" value="KAJ4846506.1"/>
    <property type="molecule type" value="Genomic_DNA"/>
</dbReference>
<keyword evidence="9" id="KW-0732">Signal</keyword>
<evidence type="ECO:0000256" key="6">
    <source>
        <dbReference type="ARBA" id="ARBA00023295"/>
    </source>
</evidence>
<feature type="signal peptide" evidence="9">
    <location>
        <begin position="1"/>
        <end position="23"/>
    </location>
</feature>